<accession>A0A1G2HTY9</accession>
<dbReference type="AlphaFoldDB" id="A0A1G2HTY9"/>
<name>A0A1G2HTY9_9BACT</name>
<evidence type="ECO:0000259" key="1">
    <source>
        <dbReference type="Pfam" id="PF13612"/>
    </source>
</evidence>
<comment type="caution">
    <text evidence="2">The sequence shown here is derived from an EMBL/GenBank/DDBJ whole genome shotgun (WGS) entry which is preliminary data.</text>
</comment>
<organism evidence="2 3">
    <name type="scientific">Candidatus Staskawiczbacteria bacterium RIFCSPHIGHO2_01_FULL_41_41</name>
    <dbReference type="NCBI Taxonomy" id="1802203"/>
    <lineage>
        <taxon>Bacteria</taxon>
        <taxon>Candidatus Staskawicziibacteriota</taxon>
    </lineage>
</organism>
<protein>
    <recommendedName>
        <fullName evidence="1">Transposase DDE domain-containing protein</fullName>
    </recommendedName>
</protein>
<evidence type="ECO:0000313" key="3">
    <source>
        <dbReference type="Proteomes" id="UP000178774"/>
    </source>
</evidence>
<dbReference type="Pfam" id="PF13612">
    <property type="entry name" value="DDE_Tnp_1_3"/>
    <property type="match status" value="1"/>
</dbReference>
<gene>
    <name evidence="2" type="ORF">A2822_03010</name>
</gene>
<reference evidence="2 3" key="1">
    <citation type="journal article" date="2016" name="Nat. Commun.">
        <title>Thousands of microbial genomes shed light on interconnected biogeochemical processes in an aquifer system.</title>
        <authorList>
            <person name="Anantharaman K."/>
            <person name="Brown C.T."/>
            <person name="Hug L.A."/>
            <person name="Sharon I."/>
            <person name="Castelle C.J."/>
            <person name="Probst A.J."/>
            <person name="Thomas B.C."/>
            <person name="Singh A."/>
            <person name="Wilkins M.J."/>
            <person name="Karaoz U."/>
            <person name="Brodie E.L."/>
            <person name="Williams K.H."/>
            <person name="Hubbard S.S."/>
            <person name="Banfield J.F."/>
        </authorList>
    </citation>
    <scope>NUCLEOTIDE SEQUENCE [LARGE SCALE GENOMIC DNA]</scope>
</reference>
<dbReference type="InterPro" id="IPR025668">
    <property type="entry name" value="Tnp_DDE_dom"/>
</dbReference>
<feature type="domain" description="Transposase DDE" evidence="1">
    <location>
        <begin position="114"/>
        <end position="252"/>
    </location>
</feature>
<sequence>MKSGGNLLINCHPNMTSITLYKKLEQVVNRLYQQLKLDKQEKTKGRKLALSIIKIISLSVFKQFNGIPTKKSIFNIFEPKCSYKTLVVNMNRFARQALLILAMMMKINNRNSHIIKHTDSTELPVCLNKNANRHKTMKRFSSWGKNGKGWFFGLKMHITTSLDRKLLSVKFSPGNTSDSKMFMELNKDISGIFVADGAYISDKLAKEVHDLGKGFLFAKPRKNMKKIITDFQFHLYNTRMLIEINFRNLKAFYGLITSLPKSVNGYFANYIYSLLAYQFA</sequence>
<proteinExistence type="predicted"/>
<dbReference type="EMBL" id="MHOP01000011">
    <property type="protein sequence ID" value="OGZ65992.1"/>
    <property type="molecule type" value="Genomic_DNA"/>
</dbReference>
<dbReference type="Proteomes" id="UP000178774">
    <property type="component" value="Unassembled WGS sequence"/>
</dbReference>
<evidence type="ECO:0000313" key="2">
    <source>
        <dbReference type="EMBL" id="OGZ65992.1"/>
    </source>
</evidence>